<gene>
    <name evidence="2" type="primary">coaBC</name>
    <name evidence="2" type="ORF">KDK92_13255</name>
</gene>
<dbReference type="InterPro" id="IPR005252">
    <property type="entry name" value="CoaBC"/>
</dbReference>
<dbReference type="GO" id="GO:0015941">
    <property type="term" value="P:pantothenate catabolic process"/>
    <property type="evidence" value="ECO:0007669"/>
    <property type="project" value="InterPro"/>
</dbReference>
<reference evidence="2" key="2">
    <citation type="submission" date="2021-04" db="EMBL/GenBank/DDBJ databases">
        <authorList>
            <person name="Dong X."/>
        </authorList>
    </citation>
    <scope>NUCLEOTIDE SEQUENCE</scope>
    <source>
        <strain evidence="2">ZWT</strain>
    </source>
</reference>
<dbReference type="GO" id="GO:0004633">
    <property type="term" value="F:phosphopantothenoylcysteine decarboxylase activity"/>
    <property type="evidence" value="ECO:0007669"/>
    <property type="project" value="UniProtKB-EC"/>
</dbReference>
<proteinExistence type="predicted"/>
<dbReference type="NCBIfam" id="TIGR00521">
    <property type="entry name" value="coaBC_dfp"/>
    <property type="match status" value="1"/>
</dbReference>
<organism evidence="2 3">
    <name type="scientific">Oceanirhabdus seepicola</name>
    <dbReference type="NCBI Taxonomy" id="2828781"/>
    <lineage>
        <taxon>Bacteria</taxon>
        <taxon>Bacillati</taxon>
        <taxon>Bacillota</taxon>
        <taxon>Clostridia</taxon>
        <taxon>Eubacteriales</taxon>
        <taxon>Clostridiaceae</taxon>
        <taxon>Oceanirhabdus</taxon>
    </lineage>
</organism>
<evidence type="ECO:0000313" key="3">
    <source>
        <dbReference type="Proteomes" id="UP001056429"/>
    </source>
</evidence>
<dbReference type="PANTHER" id="PTHR14359">
    <property type="entry name" value="HOMO-OLIGOMERIC FLAVIN CONTAINING CYS DECARBOXYLASE FAMILY"/>
    <property type="match status" value="1"/>
</dbReference>
<sequence>MKGEISLKDKNIVVCVTGGIAAYKVVNLVSMLKKQGADVTVILTENAAKFVAPITFQSISSNLVYMNIFDDRYSADIKHISLAQNADLVVIAPATANIIGKIANGIADDMISTTVMATNAPVIIVPAMNTAMYENPIVQHNISRLKEFNYTFMIPGVGSMAMPSEKGGIGRLPEPDKIFDYINNFDF</sequence>
<dbReference type="AlphaFoldDB" id="A0A9J6P3A0"/>
<dbReference type="InterPro" id="IPR003382">
    <property type="entry name" value="Flavoprotein"/>
</dbReference>
<comment type="caution">
    <text evidence="2">The sequence shown here is derived from an EMBL/GenBank/DDBJ whole genome shotgun (WGS) entry which is preliminary data.</text>
</comment>
<feature type="domain" description="Flavoprotein" evidence="1">
    <location>
        <begin position="10"/>
        <end position="181"/>
    </location>
</feature>
<dbReference type="Pfam" id="PF02441">
    <property type="entry name" value="Flavoprotein"/>
    <property type="match status" value="1"/>
</dbReference>
<dbReference type="EMBL" id="JAGSOJ010000002">
    <property type="protein sequence ID" value="MCM1990694.1"/>
    <property type="molecule type" value="Genomic_DNA"/>
</dbReference>
<dbReference type="EC" id="4.1.1.36" evidence="2"/>
<reference evidence="2" key="1">
    <citation type="journal article" date="2021" name="mSystems">
        <title>Bacteria and Archaea Synergistically Convert Glycine Betaine to Biogenic Methane in the Formosa Cold Seep of the South China Sea.</title>
        <authorList>
            <person name="Li L."/>
            <person name="Zhang W."/>
            <person name="Zhang S."/>
            <person name="Song L."/>
            <person name="Sun Q."/>
            <person name="Zhang H."/>
            <person name="Xiang H."/>
            <person name="Dong X."/>
        </authorList>
    </citation>
    <scope>NUCLEOTIDE SEQUENCE</scope>
    <source>
        <strain evidence="2">ZWT</strain>
    </source>
</reference>
<keyword evidence="2" id="KW-0456">Lyase</keyword>
<keyword evidence="2" id="KW-0436">Ligase</keyword>
<evidence type="ECO:0000259" key="1">
    <source>
        <dbReference type="Pfam" id="PF02441"/>
    </source>
</evidence>
<accession>A0A9J6P3A0</accession>
<dbReference type="RefSeq" id="WP_276575953.1">
    <property type="nucleotide sequence ID" value="NZ_JAGSOJ010000002.1"/>
</dbReference>
<keyword evidence="3" id="KW-1185">Reference proteome</keyword>
<dbReference type="GO" id="GO:0004632">
    <property type="term" value="F:phosphopantothenate--cysteine ligase activity"/>
    <property type="evidence" value="ECO:0007669"/>
    <property type="project" value="UniProtKB-EC"/>
</dbReference>
<dbReference type="GO" id="GO:0071513">
    <property type="term" value="C:phosphopantothenoylcysteine decarboxylase complex"/>
    <property type="evidence" value="ECO:0007669"/>
    <property type="project" value="TreeGrafter"/>
</dbReference>
<dbReference type="Proteomes" id="UP001056429">
    <property type="component" value="Unassembled WGS sequence"/>
</dbReference>
<dbReference type="EC" id="6.3.2.5" evidence="2"/>
<dbReference type="Gene3D" id="3.40.50.1950">
    <property type="entry name" value="Flavin prenyltransferase-like"/>
    <property type="match status" value="1"/>
</dbReference>
<dbReference type="GO" id="GO:0015937">
    <property type="term" value="P:coenzyme A biosynthetic process"/>
    <property type="evidence" value="ECO:0007669"/>
    <property type="project" value="InterPro"/>
</dbReference>
<evidence type="ECO:0000313" key="2">
    <source>
        <dbReference type="EMBL" id="MCM1990694.1"/>
    </source>
</evidence>
<dbReference type="SUPFAM" id="SSF52507">
    <property type="entry name" value="Homo-oligomeric flavin-containing Cys decarboxylases, HFCD"/>
    <property type="match status" value="1"/>
</dbReference>
<dbReference type="GO" id="GO:0010181">
    <property type="term" value="F:FMN binding"/>
    <property type="evidence" value="ECO:0007669"/>
    <property type="project" value="InterPro"/>
</dbReference>
<dbReference type="PANTHER" id="PTHR14359:SF6">
    <property type="entry name" value="PHOSPHOPANTOTHENOYLCYSTEINE DECARBOXYLASE"/>
    <property type="match status" value="1"/>
</dbReference>
<protein>
    <submittedName>
        <fullName evidence="2">Bifunctional phosphopantothenoylcysteine decarboxylase/phosphopantothenate--cysteine ligase CoaBC</fullName>
        <ecNumber evidence="2">4.1.1.36</ecNumber>
        <ecNumber evidence="2">6.3.2.5</ecNumber>
    </submittedName>
</protein>
<dbReference type="InterPro" id="IPR036551">
    <property type="entry name" value="Flavin_trans-like"/>
</dbReference>
<name>A0A9J6P3A0_9CLOT</name>